<dbReference type="Proteomes" id="UP000516260">
    <property type="component" value="Chromosome 2"/>
</dbReference>
<name>A0A4Z2BN20_9TELE</name>
<feature type="region of interest" description="Disordered" evidence="1">
    <location>
        <begin position="70"/>
        <end position="125"/>
    </location>
</feature>
<evidence type="ECO:0000313" key="3">
    <source>
        <dbReference type="Proteomes" id="UP000516260"/>
    </source>
</evidence>
<organism evidence="2 3">
    <name type="scientific">Takifugu bimaculatus</name>
    <dbReference type="NCBI Taxonomy" id="433685"/>
    <lineage>
        <taxon>Eukaryota</taxon>
        <taxon>Metazoa</taxon>
        <taxon>Chordata</taxon>
        <taxon>Craniata</taxon>
        <taxon>Vertebrata</taxon>
        <taxon>Euteleostomi</taxon>
        <taxon>Actinopterygii</taxon>
        <taxon>Neopterygii</taxon>
        <taxon>Teleostei</taxon>
        <taxon>Neoteleostei</taxon>
        <taxon>Acanthomorphata</taxon>
        <taxon>Eupercaria</taxon>
        <taxon>Tetraodontiformes</taxon>
        <taxon>Tetradontoidea</taxon>
        <taxon>Tetraodontidae</taxon>
        <taxon>Takifugu</taxon>
    </lineage>
</organism>
<dbReference type="AlphaFoldDB" id="A0A4Z2BN20"/>
<gene>
    <name evidence="2" type="ORF">fugu_001879</name>
</gene>
<protein>
    <submittedName>
        <fullName evidence="2">Uncharacterized protein</fullName>
    </submittedName>
</protein>
<keyword evidence="3" id="KW-1185">Reference proteome</keyword>
<accession>A0A4Z2BN20</accession>
<comment type="caution">
    <text evidence="2">The sequence shown here is derived from an EMBL/GenBank/DDBJ whole genome shotgun (WGS) entry which is preliminary data.</text>
</comment>
<feature type="region of interest" description="Disordered" evidence="1">
    <location>
        <begin position="20"/>
        <end position="44"/>
    </location>
</feature>
<sequence>MEALGMSGRRFSRVFGLTGQTFRHPSSQGSDDTSLSHSPISLNNKRPDFIFLPASKQLYEDETASSVFGLRSLTNPSPSPTPSPCSSDRPLLGWSSNNSSSSTATSTAVGPPGGRETTLAPRQTHARSLHSYLVRFV</sequence>
<proteinExistence type="predicted"/>
<feature type="compositionally biased region" description="Low complexity" evidence="1">
    <location>
        <begin position="95"/>
        <end position="108"/>
    </location>
</feature>
<dbReference type="EMBL" id="SWLE01000012">
    <property type="protein sequence ID" value="TNM93703.1"/>
    <property type="molecule type" value="Genomic_DNA"/>
</dbReference>
<evidence type="ECO:0000313" key="2">
    <source>
        <dbReference type="EMBL" id="TNM93703.1"/>
    </source>
</evidence>
<reference evidence="2 3" key="1">
    <citation type="submission" date="2019-04" db="EMBL/GenBank/DDBJ databases">
        <title>The sequence and de novo assembly of Takifugu bimaculatus genome using PacBio and Hi-C technologies.</title>
        <authorList>
            <person name="Xu P."/>
            <person name="Liu B."/>
            <person name="Zhou Z."/>
        </authorList>
    </citation>
    <scope>NUCLEOTIDE SEQUENCE [LARGE SCALE GENOMIC DNA]</scope>
    <source>
        <strain evidence="2">TB-2018</strain>
        <tissue evidence="2">Muscle</tissue>
    </source>
</reference>
<evidence type="ECO:0000256" key="1">
    <source>
        <dbReference type="SAM" id="MobiDB-lite"/>
    </source>
</evidence>